<keyword evidence="1" id="KW-0812">Transmembrane</keyword>
<protein>
    <submittedName>
        <fullName evidence="2">Conserved domain protein</fullName>
    </submittedName>
</protein>
<evidence type="ECO:0000313" key="3">
    <source>
        <dbReference type="Proteomes" id="UP000001857"/>
    </source>
</evidence>
<reference evidence="3" key="1">
    <citation type="submission" date="2008-08" db="EMBL/GenBank/DDBJ databases">
        <title>Complete sequence of Vibrio fischeri strain MJ11.</title>
        <authorList>
            <person name="Mandel M.J."/>
            <person name="Stabb E.V."/>
            <person name="Ruby E.G."/>
            <person name="Ferriera S."/>
            <person name="Johnson J."/>
            <person name="Kravitz S."/>
            <person name="Beeson K."/>
            <person name="Sutton G."/>
            <person name="Rogers Y.-H."/>
            <person name="Friedman R."/>
            <person name="Frazier M."/>
            <person name="Venter J.C."/>
        </authorList>
    </citation>
    <scope>NUCLEOTIDE SEQUENCE [LARGE SCALE GENOMIC DNA]</scope>
    <source>
        <strain evidence="3">MJ11</strain>
    </source>
</reference>
<dbReference type="Proteomes" id="UP000001857">
    <property type="component" value="Chromosome I"/>
</dbReference>
<dbReference type="EMBL" id="CP001139">
    <property type="protein sequence ID" value="ACH65878.1"/>
    <property type="molecule type" value="Genomic_DNA"/>
</dbReference>
<keyword evidence="1" id="KW-1133">Transmembrane helix</keyword>
<feature type="transmembrane region" description="Helical" evidence="1">
    <location>
        <begin position="25"/>
        <end position="47"/>
    </location>
</feature>
<dbReference type="Pfam" id="PF04964">
    <property type="entry name" value="Flp_Fap"/>
    <property type="match status" value="1"/>
</dbReference>
<keyword evidence="1" id="KW-0472">Membrane</keyword>
<dbReference type="KEGG" id="vfm:VFMJ11_0512"/>
<proteinExistence type="predicted"/>
<name>B5FAA4_ALIFM</name>
<organism evidence="2 3">
    <name type="scientific">Aliivibrio fischeri (strain MJ11)</name>
    <name type="common">Vibrio fischeri</name>
    <dbReference type="NCBI Taxonomy" id="388396"/>
    <lineage>
        <taxon>Bacteria</taxon>
        <taxon>Pseudomonadati</taxon>
        <taxon>Pseudomonadota</taxon>
        <taxon>Gammaproteobacteria</taxon>
        <taxon>Vibrionales</taxon>
        <taxon>Vibrionaceae</taxon>
        <taxon>Aliivibrio</taxon>
    </lineage>
</organism>
<gene>
    <name evidence="2" type="ordered locus">VFMJ11_0512</name>
</gene>
<sequence length="74" mass="7599">MLTKLFVKSQLALQSFKNDERGVTAIEYAIIGVCMATIVLAVFNGSLQTALEGAMKTISDTITAAGTGSSSVGG</sequence>
<reference evidence="2 3" key="2">
    <citation type="journal article" date="2009" name="Nature">
        <title>A single regulatory gene is sufficient to alter bacterial host range.</title>
        <authorList>
            <person name="Mandel M.J."/>
            <person name="Wollenberg M.S."/>
            <person name="Stabb E.V."/>
            <person name="Visick K.L."/>
            <person name="Ruby E.G."/>
        </authorList>
    </citation>
    <scope>NUCLEOTIDE SEQUENCE [LARGE SCALE GENOMIC DNA]</scope>
    <source>
        <strain evidence="2 3">MJ11</strain>
    </source>
</reference>
<dbReference type="HOGENOM" id="CLU_171854_2_0_6"/>
<dbReference type="AlphaFoldDB" id="B5FAA4"/>
<dbReference type="InterPro" id="IPR007047">
    <property type="entry name" value="Flp_Fap"/>
</dbReference>
<evidence type="ECO:0000256" key="1">
    <source>
        <dbReference type="SAM" id="Phobius"/>
    </source>
</evidence>
<evidence type="ECO:0000313" key="2">
    <source>
        <dbReference type="EMBL" id="ACH65878.1"/>
    </source>
</evidence>
<accession>B5FAA4</accession>
<dbReference type="RefSeq" id="WP_012533342.1">
    <property type="nucleotide sequence ID" value="NC_011184.1"/>
</dbReference>